<sequence length="1826" mass="202176">MKYGKEYADLLKDSRIPQEWKESAIEYRQLKKLIKNVVDELSTMGLNPDVLHKILKPESSPDSSGAVSPEGRRDSDNSIHHPTPMIVQPEDLRLIQVQDHRERSPERGSGEDSGEELELEFDSDEEPSEGLRPDASRERRPSRFRVRLSSHSMSGEAENDTSRPVFRQDGMDENALDDSHLDQYHGVRRPSSIPRRTSTARVKAEYVLAGPSDHPTPQIRLVLSTSPRSDSPLSSGLQAQDNSIGHAPKDLSSFTHEQGSGLKLHTVEETRINGSMRRHMERNEDAVVDDDDDDDDDDDNDTPFVTSTSSPGMYRVHALPSRRSRANSKSSPEAIIPTSPRLERVTEASSPIWALTTGTDSPGMQSIMMPKGGLQDLSLGEPALDHDTDRQDTLDSLPIDEPTPPLGDDVIELPVRQASGTDNNEREIIISVPSDVAFFELLCQALNSLSDLHDKQQKLFNEAVKRLCQLISSSITPSSSGNPIKNLRFSTKRLDKTQFSGPVPTEYSKSDLYAWREIFTLWIEAQIFESSSERDRGERSVEEAEIRLKAFAAEVVKRGLGDRRTLRRKESREAWEEFLRLNMLLLDLKRFQLANVNAARNSTYIMMARILKKHDKRTALTASVGFPQFVRRSLDAHMDSSGNINSWTFYNTSLPHVLLASLTDTLLPILPSLDDYMCLICTSIAFKPIRLNCSHLFCVSYMQQWFPLEVKKKQKENELEVAKTEVQDMGLNGDYDIDMDGPLPSTSHLNLDPIEDMSSPQPAENPNVNEDSEIIDRSAIGSPANDLADQSVLSPSASNNLPRDIIGALASTMSDTLQLPTSPPRRDTPILPTYRQGGIAPLNVVRLDTPSLLVTSRHGTTDITADNEIGEASVAVEPVLGKAYSTVIESGNRPVGHRSSTSLRHIVFSSRTTSSTSGVYLSKEGQEDINSSTESFVKVTPPEISPDRAGGGAASSTYHDEETTISHNTTRQSRAYDRSNPPAVLEGEHSTIGRGRNTRRQADAHAFPEDVPEPTASNDISPPESSVFVHGTLPAIPSPSLLFLINLPSTASSAAASSENLAKSYNSAEDPNNLKYWWEAGIRDGDPVGSPLSQHSPPCRQSLNVLGNESRGMSSPPSTDQVASMSISQATPQAQENDGGNQAISQDSTILRPSPEGRGLTRHAGEQISKSDSDESVEQGRELKSSLSDDVLFKEKATVGNALLEMVEREDGFGTQSDPADTSGGPTTWLEPLEMLLHEAPDLELNCQLLRSITTSRLRVKDDPRSIRSVPPSLSSNGNIGILLPEKHVERPATPSTAASVDPSDLHISYETRPWDPLTSNGTYVTFKFLLYLLANTLRCQPQQLPYHPITSYIAKFAMVPELDLRELFSNELSYAVVANYHVTHHEIFLWYKQIFRTEQETSGTFQAVISVLVQVGLELPVEPMEYTLQEMQSNPKVICLLPPGGCSVHDDPENYSELEVERRPQTSYGSSNDMAHIKGVPSRTSKDIMVEMDPFAYDIKEDLDLSSSSDSSPRLSSGDIASSAYSRHPAYRSDDQSGTEFDTARPQYDAEVNQKLNEVIAAVGTRSKGKARAELESQSGSLRGYDAPLAMHEVPVADLPGAVASSAEDSVINEPLFSDSKWNLFNRVLGLLSNTLQITWMEVLKDPRCVHSLIHDAGVSVETFERWVLSAESEEKAEREEAKVDPNYKPWRAYTDFEGRWSGPSVIAAMHAIVPMKPVLSPVSHMAPFQRAAMYLPVENTYEFLRSYHGFFDFEPWSIPNATRAVMENLRTHLESTSGDYLAPEVKEGLKEFVRVQEFQIGSSTKDWQGDEAMDVLQNVQLMMG</sequence>
<protein>
    <submittedName>
        <fullName evidence="1">Uncharacterized protein</fullName>
    </submittedName>
</protein>
<comment type="caution">
    <text evidence="1">The sequence shown here is derived from an EMBL/GenBank/DDBJ whole genome shotgun (WGS) entry which is preliminary data.</text>
</comment>
<organism evidence="1 2">
    <name type="scientific">Naganishia friedmannii</name>
    <dbReference type="NCBI Taxonomy" id="89922"/>
    <lineage>
        <taxon>Eukaryota</taxon>
        <taxon>Fungi</taxon>
        <taxon>Dikarya</taxon>
        <taxon>Basidiomycota</taxon>
        <taxon>Agaricomycotina</taxon>
        <taxon>Tremellomycetes</taxon>
        <taxon>Filobasidiales</taxon>
        <taxon>Filobasidiaceae</taxon>
        <taxon>Naganishia</taxon>
    </lineage>
</organism>
<evidence type="ECO:0000313" key="1">
    <source>
        <dbReference type="EMBL" id="KAJ9106375.1"/>
    </source>
</evidence>
<gene>
    <name evidence="1" type="ORF">QFC21_001521</name>
</gene>
<accession>A0ACC2W3R9</accession>
<proteinExistence type="predicted"/>
<dbReference type="EMBL" id="JASBWT010000003">
    <property type="protein sequence ID" value="KAJ9106375.1"/>
    <property type="molecule type" value="Genomic_DNA"/>
</dbReference>
<reference evidence="1" key="1">
    <citation type="submission" date="2023-04" db="EMBL/GenBank/DDBJ databases">
        <title>Draft Genome sequencing of Naganishia species isolated from polar environments using Oxford Nanopore Technology.</title>
        <authorList>
            <person name="Leo P."/>
            <person name="Venkateswaran K."/>
        </authorList>
    </citation>
    <scope>NUCLEOTIDE SEQUENCE</scope>
    <source>
        <strain evidence="1">MNA-CCFEE 5423</strain>
    </source>
</reference>
<keyword evidence="2" id="KW-1185">Reference proteome</keyword>
<name>A0ACC2W3R9_9TREE</name>
<evidence type="ECO:0000313" key="2">
    <source>
        <dbReference type="Proteomes" id="UP001227268"/>
    </source>
</evidence>
<dbReference type="Proteomes" id="UP001227268">
    <property type="component" value="Unassembled WGS sequence"/>
</dbReference>